<sequence>MNLTIDLNGVDPVIAEVKKIAAPESLAKANERMGEGVKSWLSSWYRNKAESGHFENTSLPTHGPGRKKTGWANDIARNWFAETTADGARIYLTGQAGEGNGGEPLDLAQSLLLKIYGGTVTAKRAQALTIPVIPEAHGVRAGAYASMTGRKLFTLRKSILNLRNSMTGSGLEPGCLFESDGHGGVRAVYKLKKSQIFAPWPEAFPDMEELTGIAFKHFMDAMLDDGGGSEDWIN</sequence>
<organism evidence="1">
    <name type="scientific">Myoviridae sp. cta6i12</name>
    <dbReference type="NCBI Taxonomy" id="2827695"/>
    <lineage>
        <taxon>Viruses</taxon>
        <taxon>Duplodnaviria</taxon>
        <taxon>Heunggongvirae</taxon>
        <taxon>Uroviricota</taxon>
        <taxon>Caudoviricetes</taxon>
    </lineage>
</organism>
<accession>A0A8S5T7C9</accession>
<proteinExistence type="predicted"/>
<evidence type="ECO:0000313" key="1">
    <source>
        <dbReference type="EMBL" id="DAF59024.1"/>
    </source>
</evidence>
<name>A0A8S5T7C9_9CAUD</name>
<protein>
    <submittedName>
        <fullName evidence="1">Uncharacterized protein</fullName>
    </submittedName>
</protein>
<dbReference type="EMBL" id="BK032761">
    <property type="protein sequence ID" value="DAF59024.1"/>
    <property type="molecule type" value="Genomic_DNA"/>
</dbReference>
<reference evidence="1" key="1">
    <citation type="journal article" date="2021" name="Proc. Natl. Acad. Sci. U.S.A.">
        <title>A Catalog of Tens of Thousands of Viruses from Human Metagenomes Reveals Hidden Associations with Chronic Diseases.</title>
        <authorList>
            <person name="Tisza M.J."/>
            <person name="Buck C.B."/>
        </authorList>
    </citation>
    <scope>NUCLEOTIDE SEQUENCE</scope>
    <source>
        <strain evidence="1">Cta6i12</strain>
    </source>
</reference>